<gene>
    <name evidence="5" type="ORF">NPX13_g1157</name>
</gene>
<protein>
    <recommendedName>
        <fullName evidence="4">Sulfotransferase domain-containing protein</fullName>
    </recommendedName>
</protein>
<dbReference type="EMBL" id="JANPWZ010000099">
    <property type="protein sequence ID" value="KAJ3579403.1"/>
    <property type="molecule type" value="Genomic_DNA"/>
</dbReference>
<name>A0A9W8NN87_9PEZI</name>
<evidence type="ECO:0000256" key="2">
    <source>
        <dbReference type="ARBA" id="ARBA00022679"/>
    </source>
</evidence>
<evidence type="ECO:0000256" key="1">
    <source>
        <dbReference type="ARBA" id="ARBA00005771"/>
    </source>
</evidence>
<comment type="similarity">
    <text evidence="1">Belongs to the sulfotransferase 1 family.</text>
</comment>
<evidence type="ECO:0000259" key="4">
    <source>
        <dbReference type="Pfam" id="PF00685"/>
    </source>
</evidence>
<dbReference type="Proteomes" id="UP001148614">
    <property type="component" value="Unassembled WGS sequence"/>
</dbReference>
<dbReference type="GO" id="GO:0008146">
    <property type="term" value="F:sulfotransferase activity"/>
    <property type="evidence" value="ECO:0007669"/>
    <property type="project" value="InterPro"/>
</dbReference>
<dbReference type="InterPro" id="IPR000863">
    <property type="entry name" value="Sulfotransferase_dom"/>
</dbReference>
<keyword evidence="6" id="KW-1185">Reference proteome</keyword>
<evidence type="ECO:0000313" key="5">
    <source>
        <dbReference type="EMBL" id="KAJ3579403.1"/>
    </source>
</evidence>
<dbReference type="Gene3D" id="3.40.50.300">
    <property type="entry name" value="P-loop containing nucleotide triphosphate hydrolases"/>
    <property type="match status" value="1"/>
</dbReference>
<keyword evidence="2" id="KW-0808">Transferase</keyword>
<sequence>MASTDITSGVSNTNGTTHSVPTKTREVQTHHMDSTAWNNFKFRPDDIVISTFPKNGTTWTQQITCQLLHAGDETAAPNVLSPWFELRIVPREQLYEMLEAQTNRRFMKTHLPVDALVWNPQAKYIFCARDGRDAIWSMHNHLTAATDVFYQLFNDTPGRVGPALERPGESPRDMFVQLLEDDMKDSFGWKFWSHIRGWWEARSQPNLLLIHYNDLKADLDGEMRRIAKFLEIPEMSPEQWKAAVEHCTFDWMKAHAELAAPQQADMVWKEGAKSFIHKGTNGRWKDVLSEEDNSRYLERARQELGEECAQWLENGRLQWT</sequence>
<dbReference type="AlphaFoldDB" id="A0A9W8NN87"/>
<comment type="caution">
    <text evidence="5">The sequence shown here is derived from an EMBL/GenBank/DDBJ whole genome shotgun (WGS) entry which is preliminary data.</text>
</comment>
<evidence type="ECO:0000313" key="6">
    <source>
        <dbReference type="Proteomes" id="UP001148614"/>
    </source>
</evidence>
<proteinExistence type="inferred from homology"/>
<dbReference type="InterPro" id="IPR027417">
    <property type="entry name" value="P-loop_NTPase"/>
</dbReference>
<reference evidence="5" key="1">
    <citation type="submission" date="2022-07" db="EMBL/GenBank/DDBJ databases">
        <title>Genome Sequence of Xylaria arbuscula.</title>
        <authorList>
            <person name="Buettner E."/>
        </authorList>
    </citation>
    <scope>NUCLEOTIDE SEQUENCE</scope>
    <source>
        <strain evidence="5">VT107</strain>
    </source>
</reference>
<organism evidence="5 6">
    <name type="scientific">Xylaria arbuscula</name>
    <dbReference type="NCBI Taxonomy" id="114810"/>
    <lineage>
        <taxon>Eukaryota</taxon>
        <taxon>Fungi</taxon>
        <taxon>Dikarya</taxon>
        <taxon>Ascomycota</taxon>
        <taxon>Pezizomycotina</taxon>
        <taxon>Sordariomycetes</taxon>
        <taxon>Xylariomycetidae</taxon>
        <taxon>Xylariales</taxon>
        <taxon>Xylariaceae</taxon>
        <taxon>Xylaria</taxon>
    </lineage>
</organism>
<feature type="region of interest" description="Disordered" evidence="3">
    <location>
        <begin position="1"/>
        <end position="30"/>
    </location>
</feature>
<dbReference type="SUPFAM" id="SSF52540">
    <property type="entry name" value="P-loop containing nucleoside triphosphate hydrolases"/>
    <property type="match status" value="1"/>
</dbReference>
<feature type="compositionally biased region" description="Polar residues" evidence="3">
    <location>
        <begin position="1"/>
        <end position="22"/>
    </location>
</feature>
<dbReference type="PANTHER" id="PTHR11783">
    <property type="entry name" value="SULFOTRANSFERASE SULT"/>
    <property type="match status" value="1"/>
</dbReference>
<dbReference type="Pfam" id="PF00685">
    <property type="entry name" value="Sulfotransfer_1"/>
    <property type="match status" value="1"/>
</dbReference>
<dbReference type="VEuPathDB" id="FungiDB:F4678DRAFT_483872"/>
<accession>A0A9W8NN87</accession>
<evidence type="ECO:0000256" key="3">
    <source>
        <dbReference type="SAM" id="MobiDB-lite"/>
    </source>
</evidence>
<feature type="domain" description="Sulfotransferase" evidence="4">
    <location>
        <begin position="44"/>
        <end position="304"/>
    </location>
</feature>